<dbReference type="EMBL" id="NMWU01000023">
    <property type="protein sequence ID" value="PLS30854.1"/>
    <property type="molecule type" value="Genomic_DNA"/>
</dbReference>
<dbReference type="GO" id="GO:0016887">
    <property type="term" value="F:ATP hydrolysis activity"/>
    <property type="evidence" value="ECO:0007669"/>
    <property type="project" value="InterPro"/>
</dbReference>
<dbReference type="GO" id="GO:0005524">
    <property type="term" value="F:ATP binding"/>
    <property type="evidence" value="ECO:0007669"/>
    <property type="project" value="UniProtKB-KW"/>
</dbReference>
<dbReference type="OrthoDB" id="8481147at2"/>
<evidence type="ECO:0000313" key="8">
    <source>
        <dbReference type="Proteomes" id="UP000235050"/>
    </source>
</evidence>
<dbReference type="SMART" id="SM00382">
    <property type="entry name" value="AAA"/>
    <property type="match status" value="1"/>
</dbReference>
<reference evidence="7 8" key="1">
    <citation type="submission" date="2017-07" db="EMBL/GenBank/DDBJ databases">
        <title>Bifidobacterium novel species.</title>
        <authorList>
            <person name="Lugli G.A."/>
            <person name="Milani C."/>
            <person name="Duranti S."/>
            <person name="Mangifesta M."/>
        </authorList>
    </citation>
    <scope>NUCLEOTIDE SEQUENCE [LARGE SCALE GENOMIC DNA]</scope>
    <source>
        <strain evidence="8">Uis1B</strain>
    </source>
</reference>
<keyword evidence="8" id="KW-1185">Reference proteome</keyword>
<evidence type="ECO:0000256" key="5">
    <source>
        <dbReference type="SAM" id="MobiDB-lite"/>
    </source>
</evidence>
<evidence type="ECO:0000256" key="2">
    <source>
        <dbReference type="ARBA" id="ARBA00022448"/>
    </source>
</evidence>
<feature type="region of interest" description="Disordered" evidence="5">
    <location>
        <begin position="13"/>
        <end position="32"/>
    </location>
</feature>
<sequence length="323" mass="36261">MATWSDMIDRAEARAEETGNEGRIVNPFGDDAKPEVHQTRLLDVQDLNIEFTTKVHGRKTKFKAVKDANLHVDFAEIVGLVGESGSGKSTISRAVVGLNDHYTGRIVFDGKELGRKRSREQWREIQMVFQDPYASLDPRLTVRKMLREVILYHNVVMVTQADDYCEYLMNLVELPVELLDALPAEMSGGQRQRVAIARALAVRPWLLIADEPTAALDVSVQAGIINLLMDLNKRLDLSILFISHDLNIVRSICERTYVIYHGDLVEEGPTEQVFSHPANDYTRRLINAIPKLSSKYVERLAAGDDGSRTTAVSGENEETEEQA</sequence>
<organism evidence="7 8">
    <name type="scientific">Bifidobacterium margollesii</name>
    <dbReference type="NCBI Taxonomy" id="2020964"/>
    <lineage>
        <taxon>Bacteria</taxon>
        <taxon>Bacillati</taxon>
        <taxon>Actinomycetota</taxon>
        <taxon>Actinomycetes</taxon>
        <taxon>Bifidobacteriales</taxon>
        <taxon>Bifidobacteriaceae</taxon>
        <taxon>Bifidobacterium</taxon>
    </lineage>
</organism>
<keyword evidence="3" id="KW-0547">Nucleotide-binding</keyword>
<dbReference type="SUPFAM" id="SSF52540">
    <property type="entry name" value="P-loop containing nucleoside triphosphate hydrolases"/>
    <property type="match status" value="1"/>
</dbReference>
<dbReference type="RefSeq" id="WP_101616802.1">
    <property type="nucleotide sequence ID" value="NZ_NMWU01000023.1"/>
</dbReference>
<dbReference type="Proteomes" id="UP000235050">
    <property type="component" value="Unassembled WGS sequence"/>
</dbReference>
<dbReference type="InterPro" id="IPR027417">
    <property type="entry name" value="P-loop_NTPase"/>
</dbReference>
<evidence type="ECO:0000256" key="4">
    <source>
        <dbReference type="ARBA" id="ARBA00022840"/>
    </source>
</evidence>
<dbReference type="GO" id="GO:0055085">
    <property type="term" value="P:transmembrane transport"/>
    <property type="evidence" value="ECO:0007669"/>
    <property type="project" value="UniProtKB-ARBA"/>
</dbReference>
<comment type="caution">
    <text evidence="7">The sequence shown here is derived from an EMBL/GenBank/DDBJ whole genome shotgun (WGS) entry which is preliminary data.</text>
</comment>
<feature type="region of interest" description="Disordered" evidence="5">
    <location>
        <begin position="303"/>
        <end position="323"/>
    </location>
</feature>
<evidence type="ECO:0000256" key="1">
    <source>
        <dbReference type="ARBA" id="ARBA00005417"/>
    </source>
</evidence>
<dbReference type="Pfam" id="PF00005">
    <property type="entry name" value="ABC_tran"/>
    <property type="match status" value="1"/>
</dbReference>
<name>A0A2N5J9F8_9BIFI</name>
<evidence type="ECO:0000313" key="7">
    <source>
        <dbReference type="EMBL" id="PLS30854.1"/>
    </source>
</evidence>
<dbReference type="InterPro" id="IPR050319">
    <property type="entry name" value="ABC_transp_ATP-bind"/>
</dbReference>
<dbReference type="InterPro" id="IPR003439">
    <property type="entry name" value="ABC_transporter-like_ATP-bd"/>
</dbReference>
<dbReference type="PANTHER" id="PTHR43776">
    <property type="entry name" value="TRANSPORT ATP-BINDING PROTEIN"/>
    <property type="match status" value="1"/>
</dbReference>
<comment type="similarity">
    <text evidence="1">Belongs to the ABC transporter superfamily.</text>
</comment>
<proteinExistence type="inferred from homology"/>
<keyword evidence="2" id="KW-0813">Transport</keyword>
<dbReference type="PROSITE" id="PS50893">
    <property type="entry name" value="ABC_TRANSPORTER_2"/>
    <property type="match status" value="1"/>
</dbReference>
<protein>
    <submittedName>
        <fullName evidence="7">Oligopeptide/dipeptide ABC transporter ATPase</fullName>
    </submittedName>
</protein>
<accession>A0A2N5J9F8</accession>
<evidence type="ECO:0000259" key="6">
    <source>
        <dbReference type="PROSITE" id="PS50893"/>
    </source>
</evidence>
<evidence type="ECO:0000256" key="3">
    <source>
        <dbReference type="ARBA" id="ARBA00022741"/>
    </source>
</evidence>
<dbReference type="InterPro" id="IPR003593">
    <property type="entry name" value="AAA+_ATPase"/>
</dbReference>
<dbReference type="CDD" id="cd03257">
    <property type="entry name" value="ABC_NikE_OppD_transporters"/>
    <property type="match status" value="1"/>
</dbReference>
<dbReference type="PROSITE" id="PS00211">
    <property type="entry name" value="ABC_TRANSPORTER_1"/>
    <property type="match status" value="1"/>
</dbReference>
<dbReference type="Gene3D" id="3.40.50.300">
    <property type="entry name" value="P-loop containing nucleotide triphosphate hydrolases"/>
    <property type="match status" value="1"/>
</dbReference>
<dbReference type="InterPro" id="IPR017871">
    <property type="entry name" value="ABC_transporter-like_CS"/>
</dbReference>
<dbReference type="PANTHER" id="PTHR43776:SF7">
    <property type="entry name" value="D,D-DIPEPTIDE TRANSPORT ATP-BINDING PROTEIN DDPF-RELATED"/>
    <property type="match status" value="1"/>
</dbReference>
<keyword evidence="4" id="KW-0067">ATP-binding</keyword>
<gene>
    <name evidence="7" type="ORF">Uis1B_1328</name>
</gene>
<dbReference type="AlphaFoldDB" id="A0A2N5J9F8"/>
<feature type="domain" description="ABC transporter" evidence="6">
    <location>
        <begin position="44"/>
        <end position="286"/>
    </location>
</feature>